<keyword evidence="2" id="KW-1185">Reference proteome</keyword>
<organism evidence="1 2">
    <name type="scientific">Sungouiella intermedia</name>
    <dbReference type="NCBI Taxonomy" id="45354"/>
    <lineage>
        <taxon>Eukaryota</taxon>
        <taxon>Fungi</taxon>
        <taxon>Dikarya</taxon>
        <taxon>Ascomycota</taxon>
        <taxon>Saccharomycotina</taxon>
        <taxon>Pichiomycetes</taxon>
        <taxon>Metschnikowiaceae</taxon>
        <taxon>Sungouiella</taxon>
    </lineage>
</organism>
<dbReference type="AlphaFoldDB" id="A0A1L0D715"/>
<evidence type="ECO:0000313" key="1">
    <source>
        <dbReference type="EMBL" id="SGZ52316.1"/>
    </source>
</evidence>
<evidence type="ECO:0000313" key="2">
    <source>
        <dbReference type="Proteomes" id="UP000182334"/>
    </source>
</evidence>
<dbReference type="Proteomes" id="UP000182334">
    <property type="component" value="Chromosome III"/>
</dbReference>
<reference evidence="1 2" key="1">
    <citation type="submission" date="2016-10" db="EMBL/GenBank/DDBJ databases">
        <authorList>
            <person name="de Groot N.N."/>
        </authorList>
    </citation>
    <scope>NUCLEOTIDE SEQUENCE [LARGE SCALE GENOMIC DNA]</scope>
    <source>
        <strain evidence="1 2">CBS 141442</strain>
    </source>
</reference>
<gene>
    <name evidence="1" type="ORF">SAMEA4029010_CIC11G00000001212</name>
</gene>
<name>A0A1L0D715_9ASCO</name>
<protein>
    <submittedName>
        <fullName evidence="1">CIC11C00000001212</fullName>
    </submittedName>
</protein>
<dbReference type="EMBL" id="LT635758">
    <property type="protein sequence ID" value="SGZ52316.1"/>
    <property type="molecule type" value="Genomic_DNA"/>
</dbReference>
<proteinExistence type="predicted"/>
<sequence length="85" mass="9478">MGSEIAPKQLFMCQVPVHCQVATKSLGSFVHLIAYGSVHIAKCFRDHDFGSLSIIVTGHSWLDVSHGYHFHLHQYNSLIGLTKDN</sequence>
<accession>A0A1L0D715</accession>